<dbReference type="AlphaFoldDB" id="A0A7J9G615"/>
<dbReference type="EMBL" id="JABFAD010000002">
    <property type="protein sequence ID" value="MBA0792235.1"/>
    <property type="molecule type" value="Genomic_DNA"/>
</dbReference>
<keyword evidence="2" id="KW-1185">Reference proteome</keyword>
<sequence>MSLWKLEKVFYQVFSEDYSLLKKFVAIPR</sequence>
<reference evidence="1 2" key="1">
    <citation type="journal article" date="2019" name="Genome Biol. Evol.">
        <title>Insights into the evolution of the New World diploid cottons (Gossypium, subgenus Houzingenia) based on genome sequencing.</title>
        <authorList>
            <person name="Grover C.E."/>
            <person name="Arick M.A. 2nd"/>
            <person name="Thrash A."/>
            <person name="Conover J.L."/>
            <person name="Sanders W.S."/>
            <person name="Peterson D.G."/>
            <person name="Frelichowski J.E."/>
            <person name="Scheffler J.A."/>
            <person name="Scheffler B.E."/>
            <person name="Wendel J.F."/>
        </authorList>
    </citation>
    <scope>NUCLEOTIDE SEQUENCE [LARGE SCALE GENOMIC DNA]</scope>
    <source>
        <strain evidence="1">0</strain>
        <tissue evidence="1">Leaf</tissue>
    </source>
</reference>
<gene>
    <name evidence="1" type="ORF">Gohar_016751</name>
</gene>
<organism evidence="1 2">
    <name type="scientific">Gossypium harknessii</name>
    <dbReference type="NCBI Taxonomy" id="34285"/>
    <lineage>
        <taxon>Eukaryota</taxon>
        <taxon>Viridiplantae</taxon>
        <taxon>Streptophyta</taxon>
        <taxon>Embryophyta</taxon>
        <taxon>Tracheophyta</taxon>
        <taxon>Spermatophyta</taxon>
        <taxon>Magnoliopsida</taxon>
        <taxon>eudicotyledons</taxon>
        <taxon>Gunneridae</taxon>
        <taxon>Pentapetalae</taxon>
        <taxon>rosids</taxon>
        <taxon>malvids</taxon>
        <taxon>Malvales</taxon>
        <taxon>Malvaceae</taxon>
        <taxon>Malvoideae</taxon>
        <taxon>Gossypium</taxon>
    </lineage>
</organism>
<accession>A0A7J9G615</accession>
<evidence type="ECO:0000313" key="1">
    <source>
        <dbReference type="EMBL" id="MBA0792235.1"/>
    </source>
</evidence>
<name>A0A7J9G615_9ROSI</name>
<comment type="caution">
    <text evidence="1">The sequence shown here is derived from an EMBL/GenBank/DDBJ whole genome shotgun (WGS) entry which is preliminary data.</text>
</comment>
<protein>
    <submittedName>
        <fullName evidence="1">Uncharacterized protein</fullName>
    </submittedName>
</protein>
<proteinExistence type="predicted"/>
<evidence type="ECO:0000313" key="2">
    <source>
        <dbReference type="Proteomes" id="UP000593560"/>
    </source>
</evidence>
<dbReference type="Proteomes" id="UP000593560">
    <property type="component" value="Unassembled WGS sequence"/>
</dbReference>